<feature type="compositionally biased region" description="Polar residues" evidence="1">
    <location>
        <begin position="312"/>
        <end position="329"/>
    </location>
</feature>
<keyword evidence="3" id="KW-1185">Reference proteome</keyword>
<comment type="caution">
    <text evidence="2">The sequence shown here is derived from an EMBL/GenBank/DDBJ whole genome shotgun (WGS) entry which is preliminary data.</text>
</comment>
<accession>A0A8K0JQE8</accession>
<organism evidence="2 3">
    <name type="scientific">Filobasidium floriforme</name>
    <dbReference type="NCBI Taxonomy" id="5210"/>
    <lineage>
        <taxon>Eukaryota</taxon>
        <taxon>Fungi</taxon>
        <taxon>Dikarya</taxon>
        <taxon>Basidiomycota</taxon>
        <taxon>Agaricomycotina</taxon>
        <taxon>Tremellomycetes</taxon>
        <taxon>Filobasidiales</taxon>
        <taxon>Filobasidiaceae</taxon>
        <taxon>Filobasidium</taxon>
    </lineage>
</organism>
<feature type="compositionally biased region" description="Polar residues" evidence="1">
    <location>
        <begin position="253"/>
        <end position="264"/>
    </location>
</feature>
<feature type="compositionally biased region" description="Basic and acidic residues" evidence="1">
    <location>
        <begin position="267"/>
        <end position="283"/>
    </location>
</feature>
<feature type="compositionally biased region" description="Polar residues" evidence="1">
    <location>
        <begin position="588"/>
        <end position="605"/>
    </location>
</feature>
<gene>
    <name evidence="2" type="ORF">FFLO_01005</name>
</gene>
<evidence type="ECO:0000313" key="2">
    <source>
        <dbReference type="EMBL" id="KAG7571041.1"/>
    </source>
</evidence>
<protein>
    <submittedName>
        <fullName evidence="2">Uncharacterized protein</fullName>
    </submittedName>
</protein>
<proteinExistence type="predicted"/>
<evidence type="ECO:0000256" key="1">
    <source>
        <dbReference type="SAM" id="MobiDB-lite"/>
    </source>
</evidence>
<name>A0A8K0JQE8_9TREE</name>
<feature type="compositionally biased region" description="Polar residues" evidence="1">
    <location>
        <begin position="77"/>
        <end position="89"/>
    </location>
</feature>
<dbReference type="EMBL" id="JABELV010000012">
    <property type="protein sequence ID" value="KAG7571041.1"/>
    <property type="molecule type" value="Genomic_DNA"/>
</dbReference>
<evidence type="ECO:0000313" key="3">
    <source>
        <dbReference type="Proteomes" id="UP000812966"/>
    </source>
</evidence>
<feature type="compositionally biased region" description="Basic and acidic residues" evidence="1">
    <location>
        <begin position="426"/>
        <end position="438"/>
    </location>
</feature>
<reference evidence="2" key="1">
    <citation type="submission" date="2020-04" db="EMBL/GenBank/DDBJ databases">
        <title>Analysis of mating type loci in Filobasidium floriforme.</title>
        <authorList>
            <person name="Nowrousian M."/>
        </authorList>
    </citation>
    <scope>NUCLEOTIDE SEQUENCE</scope>
    <source>
        <strain evidence="2">CBS 6242</strain>
    </source>
</reference>
<dbReference type="Proteomes" id="UP000812966">
    <property type="component" value="Unassembled WGS sequence"/>
</dbReference>
<feature type="region of interest" description="Disordered" evidence="1">
    <location>
        <begin position="423"/>
        <end position="612"/>
    </location>
</feature>
<sequence length="661" mass="72346">MKSSSAVHCDPHGYTTFSKLPSGGPRIHISHSGDPPLTSRGPQTLTQPRPGPVMGTFYRAPDLSSRSGVPFLPPIVTSDNASKYTSNGYAYQYPPRNMPRQSQQHQHQHRHAQSQAGPSQPARPVHRPSEPNRDQVMLEERYQRYQQDLERHQQEQDYLRSQRAREQPLASRIAARVDIPLTEKRTGASSSGFNFIPPPPPGLAPWIPPASSSSFDERVLGLPEEFDFDFMLRPQKAQQPRQPSTLILPGRPSFSTGPAGTSSRALDPPRRPDIPASKPDRPGVSDGFHLPPALRPPPHPASDRPPAVIPERTQTQASIADKVTPTNQVPLKIPARPTAIHAIDASATVTATVQVVPVSNTAPVLPAQSSAAATAPGFATVSVSETAPAPVPLQTKVSVSTPKPASAPDPLLIKLFPTKESLVEADNEKERKEKDREGPGVQVVDLTEKVPEDTILVIRSPVKRSPTKPPSVISVPAAKPAARSHKRKRPVSPPASPISDLGLDPKQKTRAPISGPSSRSQRYERYQRRQFGIAPGQRRSYSYNSESEGASEKPPPRRVRGKGSRTTGTQKKKKGKPGKVIDVDLALDQNQNRGGSTESSASSPWRVTPSPRLSPRAERIYKEKYFYVLSYEREDSGETKLVDLLGISEADERAWEEEMQD</sequence>
<feature type="region of interest" description="Disordered" evidence="1">
    <location>
        <begin position="230"/>
        <end position="329"/>
    </location>
</feature>
<feature type="compositionally biased region" description="Polar residues" evidence="1">
    <location>
        <begin position="539"/>
        <end position="548"/>
    </location>
</feature>
<feature type="region of interest" description="Disordered" evidence="1">
    <location>
        <begin position="1"/>
        <end position="171"/>
    </location>
</feature>
<feature type="compositionally biased region" description="Basic and acidic residues" evidence="1">
    <location>
        <begin position="127"/>
        <end position="166"/>
    </location>
</feature>
<dbReference type="AlphaFoldDB" id="A0A8K0JQE8"/>
<feature type="compositionally biased region" description="Polar residues" evidence="1">
    <location>
        <begin position="236"/>
        <end position="245"/>
    </location>
</feature>